<dbReference type="Pfam" id="PF04542">
    <property type="entry name" value="Sigma70_r2"/>
    <property type="match status" value="1"/>
</dbReference>
<feature type="region of interest" description="Disordered" evidence="8">
    <location>
        <begin position="1"/>
        <end position="36"/>
    </location>
</feature>
<accession>A0LK46</accession>
<dbReference type="PROSITE" id="PS00715">
    <property type="entry name" value="SIGMA70_1"/>
    <property type="match status" value="1"/>
</dbReference>
<feature type="domain" description="RNA polymerase sigma-70" evidence="10">
    <location>
        <begin position="279"/>
        <end position="305"/>
    </location>
</feature>
<evidence type="ECO:0000256" key="3">
    <source>
        <dbReference type="ARBA" id="ARBA00023082"/>
    </source>
</evidence>
<dbReference type="PRINTS" id="PR00046">
    <property type="entry name" value="SIGMA70FCT"/>
</dbReference>
<keyword evidence="4 6" id="KW-0238">DNA-binding</keyword>
<dbReference type="RefSeq" id="WP_011698967.1">
    <property type="nucleotide sequence ID" value="NC_008554.1"/>
</dbReference>
<evidence type="ECO:0000256" key="1">
    <source>
        <dbReference type="ARBA" id="ARBA00007788"/>
    </source>
</evidence>
<dbReference type="AlphaFoldDB" id="A0LK46"/>
<dbReference type="InterPro" id="IPR007627">
    <property type="entry name" value="RNA_pol_sigma70_r2"/>
</dbReference>
<dbReference type="NCBIfam" id="TIGR02937">
    <property type="entry name" value="sigma70-ECF"/>
    <property type="match status" value="1"/>
</dbReference>
<dbReference type="Gene3D" id="1.10.601.10">
    <property type="entry name" value="RNA Polymerase Primary Sigma Factor"/>
    <property type="match status" value="1"/>
</dbReference>
<dbReference type="FunCoup" id="A0LK46">
    <property type="interactions" value="119"/>
</dbReference>
<evidence type="ECO:0000256" key="4">
    <source>
        <dbReference type="ARBA" id="ARBA00023125"/>
    </source>
</evidence>
<keyword evidence="2 6" id="KW-0805">Transcription regulation</keyword>
<keyword evidence="12" id="KW-1185">Reference proteome</keyword>
<dbReference type="Pfam" id="PF00140">
    <property type="entry name" value="Sigma70_r1_2"/>
    <property type="match status" value="1"/>
</dbReference>
<dbReference type="PANTHER" id="PTHR30376:SF3">
    <property type="entry name" value="RNA POLYMERASE SIGMA FACTOR RPOH"/>
    <property type="match status" value="1"/>
</dbReference>
<dbReference type="eggNOG" id="COG0568">
    <property type="taxonomic scope" value="Bacteria"/>
</dbReference>
<evidence type="ECO:0000256" key="8">
    <source>
        <dbReference type="SAM" id="MobiDB-lite"/>
    </source>
</evidence>
<dbReference type="Proteomes" id="UP000001784">
    <property type="component" value="Chromosome"/>
</dbReference>
<protein>
    <recommendedName>
        <fullName evidence="6">RNA polymerase sigma factor</fullName>
    </recommendedName>
</protein>
<dbReference type="Pfam" id="PF04545">
    <property type="entry name" value="Sigma70_r4"/>
    <property type="match status" value="1"/>
</dbReference>
<feature type="compositionally biased region" description="Basic and acidic residues" evidence="8">
    <location>
        <begin position="15"/>
        <end position="27"/>
    </location>
</feature>
<evidence type="ECO:0000259" key="9">
    <source>
        <dbReference type="PROSITE" id="PS00715"/>
    </source>
</evidence>
<keyword evidence="5 6" id="KW-0804">Transcription</keyword>
<evidence type="ECO:0000313" key="12">
    <source>
        <dbReference type="Proteomes" id="UP000001784"/>
    </source>
</evidence>
<dbReference type="NCBIfam" id="NF005143">
    <property type="entry name" value="PRK06596.1"/>
    <property type="match status" value="1"/>
</dbReference>
<dbReference type="HOGENOM" id="CLU_014793_3_5_7"/>
<sequence>MPKSKKSKRGGVSPDRGDPHEAGEESRSGSTFPAERPQAVSFDPFRIYLDEIKRYPLLSREEETDLAIRYREKGDIEAGYKLITANLRLVVKIAMDFQRYWMQNLMDLIQEGNVGLMQAVKKFDPYRGYKFSYYASFWIKAYIIKFIMDNWKLVKIGTTQAQRKLFFNLRKEKERLEAQGIEASPKLLSHRLDVKESEIIEMDQRLNSWEISLDSPLKEDSEDTHKSFLPSDDLPVDDQIADREAKAILHDKLLLFREQLKGKEAVIFDKRLLTEEPMTLQEIGDRFGISRERVRQIESRLKKKLKAYLEEEIEDIDLLQESMVEV</sequence>
<dbReference type="InterPro" id="IPR013325">
    <property type="entry name" value="RNA_pol_sigma_r2"/>
</dbReference>
<comment type="function">
    <text evidence="6">Sigma factors are initiation factors that promote the attachment of RNA polymerase to specific initiation sites and are then released.</text>
</comment>
<evidence type="ECO:0000259" key="10">
    <source>
        <dbReference type="PROSITE" id="PS00716"/>
    </source>
</evidence>
<dbReference type="OrthoDB" id="9809557at2"/>
<dbReference type="InterPro" id="IPR007630">
    <property type="entry name" value="RNA_pol_sigma70_r4"/>
</dbReference>
<dbReference type="Gene3D" id="1.20.140.160">
    <property type="match status" value="1"/>
</dbReference>
<name>A0LK46_SYNFM</name>
<evidence type="ECO:0000256" key="2">
    <source>
        <dbReference type="ARBA" id="ARBA00023015"/>
    </source>
</evidence>
<dbReference type="InterPro" id="IPR000943">
    <property type="entry name" value="RNA_pol_sigma70"/>
</dbReference>
<evidence type="ECO:0000256" key="6">
    <source>
        <dbReference type="RuleBase" id="RU362124"/>
    </source>
</evidence>
<dbReference type="GO" id="GO:0016987">
    <property type="term" value="F:sigma factor activity"/>
    <property type="evidence" value="ECO:0007669"/>
    <property type="project" value="UniProtKB-KW"/>
</dbReference>
<dbReference type="SUPFAM" id="SSF88659">
    <property type="entry name" value="Sigma3 and sigma4 domains of RNA polymerase sigma factors"/>
    <property type="match status" value="1"/>
</dbReference>
<dbReference type="SUPFAM" id="SSF88946">
    <property type="entry name" value="Sigma2 domain of RNA polymerase sigma factors"/>
    <property type="match status" value="1"/>
</dbReference>
<dbReference type="InterPro" id="IPR014284">
    <property type="entry name" value="RNA_pol_sigma-70_dom"/>
</dbReference>
<dbReference type="GO" id="GO:0003677">
    <property type="term" value="F:DNA binding"/>
    <property type="evidence" value="ECO:0007669"/>
    <property type="project" value="UniProtKB-KW"/>
</dbReference>
<proteinExistence type="inferred from homology"/>
<feature type="coiled-coil region" evidence="7">
    <location>
        <begin position="291"/>
        <end position="322"/>
    </location>
</feature>
<dbReference type="PANTHER" id="PTHR30376">
    <property type="entry name" value="SIGMA FACTOR RPOH HEAT SHOCK RELATED"/>
    <property type="match status" value="1"/>
</dbReference>
<feature type="domain" description="RNA polymerase sigma-70" evidence="9">
    <location>
        <begin position="107"/>
        <end position="120"/>
    </location>
</feature>
<dbReference type="EMBL" id="CP000478">
    <property type="protein sequence ID" value="ABK17798.1"/>
    <property type="molecule type" value="Genomic_DNA"/>
</dbReference>
<keyword evidence="3 6" id="KW-0731">Sigma factor</keyword>
<dbReference type="KEGG" id="sfu:Sfum_2115"/>
<comment type="similarity">
    <text evidence="1 6">Belongs to the sigma-70 factor family.</text>
</comment>
<evidence type="ECO:0000313" key="11">
    <source>
        <dbReference type="EMBL" id="ABK17798.1"/>
    </source>
</evidence>
<dbReference type="GO" id="GO:0006352">
    <property type="term" value="P:DNA-templated transcription initiation"/>
    <property type="evidence" value="ECO:0007669"/>
    <property type="project" value="InterPro"/>
</dbReference>
<dbReference type="InterPro" id="IPR050813">
    <property type="entry name" value="Sigma-70_Factor"/>
</dbReference>
<dbReference type="PROSITE" id="PS00716">
    <property type="entry name" value="SIGMA70_2"/>
    <property type="match status" value="1"/>
</dbReference>
<dbReference type="InParanoid" id="A0LK46"/>
<evidence type="ECO:0000256" key="5">
    <source>
        <dbReference type="ARBA" id="ARBA00023163"/>
    </source>
</evidence>
<reference evidence="11 12" key="1">
    <citation type="submission" date="2006-10" db="EMBL/GenBank/DDBJ databases">
        <title>Complete sequence of Syntrophobacter fumaroxidans MPOB.</title>
        <authorList>
            <consortium name="US DOE Joint Genome Institute"/>
            <person name="Copeland A."/>
            <person name="Lucas S."/>
            <person name="Lapidus A."/>
            <person name="Barry K."/>
            <person name="Detter J.C."/>
            <person name="Glavina del Rio T."/>
            <person name="Hammon N."/>
            <person name="Israni S."/>
            <person name="Pitluck S."/>
            <person name="Goltsman E.G."/>
            <person name="Martinez M."/>
            <person name="Schmutz J."/>
            <person name="Larimer F."/>
            <person name="Land M."/>
            <person name="Hauser L."/>
            <person name="Kyrpides N."/>
            <person name="Kim E."/>
            <person name="Boone D.R."/>
            <person name="Brockman F."/>
            <person name="Culley D."/>
            <person name="Ferry J."/>
            <person name="Gunsalus R."/>
            <person name="McInerney M.J."/>
            <person name="Morrison M."/>
            <person name="Plugge C."/>
            <person name="Rohlin L."/>
            <person name="Scholten J."/>
            <person name="Sieber J."/>
            <person name="Stams A.J.M."/>
            <person name="Worm P."/>
            <person name="Henstra A.M."/>
            <person name="Richardson P."/>
        </authorList>
    </citation>
    <scope>NUCLEOTIDE SEQUENCE [LARGE SCALE GENOMIC DNA]</scope>
    <source>
        <strain evidence="12">DSM 10017 / MPOB</strain>
    </source>
</reference>
<evidence type="ECO:0000256" key="7">
    <source>
        <dbReference type="SAM" id="Coils"/>
    </source>
</evidence>
<dbReference type="STRING" id="335543.Sfum_2115"/>
<dbReference type="InterPro" id="IPR009042">
    <property type="entry name" value="RNA_pol_sigma70_r1_2"/>
</dbReference>
<gene>
    <name evidence="11" type="ordered locus">Sfum_2115</name>
</gene>
<dbReference type="InterPro" id="IPR013324">
    <property type="entry name" value="RNA_pol_sigma_r3/r4-like"/>
</dbReference>
<keyword evidence="7" id="KW-0175">Coiled coil</keyword>
<organism evidence="11 12">
    <name type="scientific">Syntrophobacter fumaroxidans (strain DSM 10017 / MPOB)</name>
    <dbReference type="NCBI Taxonomy" id="335543"/>
    <lineage>
        <taxon>Bacteria</taxon>
        <taxon>Pseudomonadati</taxon>
        <taxon>Thermodesulfobacteriota</taxon>
        <taxon>Syntrophobacteria</taxon>
        <taxon>Syntrophobacterales</taxon>
        <taxon>Syntrophobacteraceae</taxon>
        <taxon>Syntrophobacter</taxon>
    </lineage>
</organism>